<sequence length="207" mass="24107">MDPFSIFNKIIDSIAESSTQEETNKIVDILANHLKTIKYDKDEIAEQTIQGKLNPEETQKIISQYLKMLIVLHSNYIEYSERRAINSFNFIFYDSPEELAKAISEEQLRNNKHLQLFKLGISNIELYINQLYTQTLAAPTIERKKAGKTPKAKKAEQLLAEEYATDIWGKDHTITQENMAYQLKDKLDLKQSIRTIQNWIKPFQPKP</sequence>
<keyword evidence="2" id="KW-1185">Reference proteome</keyword>
<dbReference type="Proteomes" id="UP000509660">
    <property type="component" value="Chromosome"/>
</dbReference>
<evidence type="ECO:0000313" key="2">
    <source>
        <dbReference type="Proteomes" id="UP000509660"/>
    </source>
</evidence>
<reference evidence="1 2" key="1">
    <citation type="submission" date="2020-06" db="EMBL/GenBank/DDBJ databases">
        <title>Mannheimia pernigra sp. nov. isolated from bovine respiratory tract.</title>
        <authorList>
            <person name="Kuhnert P."/>
            <person name="Akarsu-Egger H."/>
        </authorList>
    </citation>
    <scope>NUCLEOTIDE SEQUENCE [LARGE SCALE GENOMIC DNA]</scope>
    <source>
        <strain evidence="1 2">BNO311</strain>
    </source>
</reference>
<gene>
    <name evidence="1" type="ORF">HV559_07460</name>
</gene>
<accession>A0A7D5IW04</accession>
<dbReference type="EMBL" id="CP055306">
    <property type="protein sequence ID" value="QLB40718.1"/>
    <property type="molecule type" value="Genomic_DNA"/>
</dbReference>
<evidence type="ECO:0000313" key="1">
    <source>
        <dbReference type="EMBL" id="QLB40718.1"/>
    </source>
</evidence>
<proteinExistence type="predicted"/>
<dbReference type="RefSeq" id="WP_176809998.1">
    <property type="nucleotide sequence ID" value="NZ_CP055306.1"/>
</dbReference>
<name>A0A7D5IW04_9PAST</name>
<protein>
    <submittedName>
        <fullName evidence="1">Uncharacterized protein</fullName>
    </submittedName>
</protein>
<organism evidence="1 2">
    <name type="scientific">Mannheimia pernigra</name>
    <dbReference type="NCBI Taxonomy" id="111844"/>
    <lineage>
        <taxon>Bacteria</taxon>
        <taxon>Pseudomonadati</taxon>
        <taxon>Pseudomonadota</taxon>
        <taxon>Gammaproteobacteria</taxon>
        <taxon>Pasteurellales</taxon>
        <taxon>Pasteurellaceae</taxon>
        <taxon>Mannheimia</taxon>
    </lineage>
</organism>
<dbReference type="AlphaFoldDB" id="A0A7D5IW04"/>